<evidence type="ECO:0000313" key="7">
    <source>
        <dbReference type="Proteomes" id="UP000039046"/>
    </source>
</evidence>
<dbReference type="OrthoDB" id="4456959at2759"/>
<feature type="transmembrane region" description="Helical" evidence="5">
    <location>
        <begin position="12"/>
        <end position="33"/>
    </location>
</feature>
<reference evidence="6 7" key="1">
    <citation type="journal article" date="2015" name="Genome Announc.">
        <title>Draft Genome Sequence and Gene Annotation of the Entomopathogenic Fungus Verticillium hemipterigenum.</title>
        <authorList>
            <person name="Horn F."/>
            <person name="Habel A."/>
            <person name="Scharf D.H."/>
            <person name="Dworschak J."/>
            <person name="Brakhage A.A."/>
            <person name="Guthke R."/>
            <person name="Hertweck C."/>
            <person name="Linde J."/>
        </authorList>
    </citation>
    <scope>NUCLEOTIDE SEQUENCE [LARGE SCALE GENOMIC DNA]</scope>
</reference>
<dbReference type="InterPro" id="IPR001129">
    <property type="entry name" value="Membr-assoc_MAPEG"/>
</dbReference>
<gene>
    <name evidence="6" type="ORF">VHEMI08047</name>
</gene>
<evidence type="ECO:0008006" key="8">
    <source>
        <dbReference type="Google" id="ProtNLM"/>
    </source>
</evidence>
<sequence length="151" mass="16702">MATIQLGLTSPGLLGPVIGLNLWTFVMEGWMYATRLPAMEEAKLTPTPELTPNDMATKLPASVRWKAENYNHLHEQPTTFYAVALSLALLGVDDKWTVAAAWSYTGLRVLHSLVHATSNSIMTRFKLFGLSSTVLFGLAARTAYLLVKHRK</sequence>
<dbReference type="Proteomes" id="UP000039046">
    <property type="component" value="Unassembled WGS sequence"/>
</dbReference>
<dbReference type="AlphaFoldDB" id="A0A0A1TP01"/>
<proteinExistence type="predicted"/>
<organism evidence="6 7">
    <name type="scientific">[Torrubiella] hemipterigena</name>
    <dbReference type="NCBI Taxonomy" id="1531966"/>
    <lineage>
        <taxon>Eukaryota</taxon>
        <taxon>Fungi</taxon>
        <taxon>Dikarya</taxon>
        <taxon>Ascomycota</taxon>
        <taxon>Pezizomycotina</taxon>
        <taxon>Sordariomycetes</taxon>
        <taxon>Hypocreomycetidae</taxon>
        <taxon>Hypocreales</taxon>
        <taxon>Clavicipitaceae</taxon>
        <taxon>Clavicipitaceae incertae sedis</taxon>
        <taxon>'Torrubiella' clade</taxon>
    </lineage>
</organism>
<dbReference type="Pfam" id="PF01124">
    <property type="entry name" value="MAPEG"/>
    <property type="match status" value="1"/>
</dbReference>
<evidence type="ECO:0000256" key="4">
    <source>
        <dbReference type="ARBA" id="ARBA00023136"/>
    </source>
</evidence>
<keyword evidence="3 5" id="KW-1133">Transmembrane helix</keyword>
<evidence type="ECO:0000256" key="3">
    <source>
        <dbReference type="ARBA" id="ARBA00022989"/>
    </source>
</evidence>
<dbReference type="HOGENOM" id="CLU_129387_0_0_1"/>
<feature type="transmembrane region" description="Helical" evidence="5">
    <location>
        <begin position="127"/>
        <end position="147"/>
    </location>
</feature>
<dbReference type="STRING" id="1531966.A0A0A1TP01"/>
<keyword evidence="2 5" id="KW-0812">Transmembrane</keyword>
<evidence type="ECO:0000313" key="6">
    <source>
        <dbReference type="EMBL" id="CEJ92392.1"/>
    </source>
</evidence>
<protein>
    <recommendedName>
        <fullName evidence="8">MAPEG family protein</fullName>
    </recommendedName>
</protein>
<keyword evidence="4 5" id="KW-0472">Membrane</keyword>
<dbReference type="EMBL" id="CDHN01000004">
    <property type="protein sequence ID" value="CEJ92392.1"/>
    <property type="molecule type" value="Genomic_DNA"/>
</dbReference>
<keyword evidence="7" id="KW-1185">Reference proteome</keyword>
<evidence type="ECO:0000256" key="5">
    <source>
        <dbReference type="SAM" id="Phobius"/>
    </source>
</evidence>
<dbReference type="InterPro" id="IPR023352">
    <property type="entry name" value="MAPEG-like_dom_sf"/>
</dbReference>
<dbReference type="GO" id="GO:0016020">
    <property type="term" value="C:membrane"/>
    <property type="evidence" value="ECO:0007669"/>
    <property type="project" value="UniProtKB-SubCell"/>
</dbReference>
<evidence type="ECO:0000256" key="1">
    <source>
        <dbReference type="ARBA" id="ARBA00004370"/>
    </source>
</evidence>
<accession>A0A0A1TP01</accession>
<name>A0A0A1TP01_9HYPO</name>
<comment type="subcellular location">
    <subcellularLocation>
        <location evidence="1">Membrane</location>
    </subcellularLocation>
</comment>
<dbReference type="Gene3D" id="1.20.120.550">
    <property type="entry name" value="Membrane associated eicosanoid/glutathione metabolism-like domain"/>
    <property type="match status" value="1"/>
</dbReference>
<dbReference type="SUPFAM" id="SSF161084">
    <property type="entry name" value="MAPEG domain-like"/>
    <property type="match status" value="1"/>
</dbReference>
<evidence type="ECO:0000256" key="2">
    <source>
        <dbReference type="ARBA" id="ARBA00022692"/>
    </source>
</evidence>